<evidence type="ECO:0008006" key="2">
    <source>
        <dbReference type="Google" id="ProtNLM"/>
    </source>
</evidence>
<dbReference type="AlphaFoldDB" id="A0A5U1MZX9"/>
<proteinExistence type="predicted"/>
<protein>
    <recommendedName>
        <fullName evidence="2">Fels-1 prophage protein</fullName>
    </recommendedName>
</protein>
<comment type="caution">
    <text evidence="1">The sequence shown here is derived from an EMBL/GenBank/DDBJ whole genome shotgun (WGS) entry which is preliminary data.</text>
</comment>
<accession>A0A5U1MZX9</accession>
<organism evidence="1">
    <name type="scientific">Salmonella enterica</name>
    <name type="common">Salmonella choleraesuis</name>
    <dbReference type="NCBI Taxonomy" id="28901"/>
    <lineage>
        <taxon>Bacteria</taxon>
        <taxon>Pseudomonadati</taxon>
        <taxon>Pseudomonadota</taxon>
        <taxon>Gammaproteobacteria</taxon>
        <taxon>Enterobacterales</taxon>
        <taxon>Enterobacteriaceae</taxon>
        <taxon>Salmonella</taxon>
    </lineage>
</organism>
<sequence length="118" mass="13471">MDKLIETYRRRIANAALARLHRKTGGNLLIIKLPDNKIETVEVNERFMNQLLLRFEGLTRGGLNRYECDATIKTAYQNAIGINKHTEYLTDSGKLIIDELLNEVVDYVKQKHVSGGIN</sequence>
<name>A0A5U1MZX9_SALER</name>
<gene>
    <name evidence="1" type="ORF">D1V22_00975</name>
</gene>
<evidence type="ECO:0000313" key="1">
    <source>
        <dbReference type="EMBL" id="EBO7627108.1"/>
    </source>
</evidence>
<dbReference type="EMBL" id="AAGJNX010000001">
    <property type="protein sequence ID" value="EBO7627108.1"/>
    <property type="molecule type" value="Genomic_DNA"/>
</dbReference>
<reference evidence="1" key="1">
    <citation type="submission" date="2018-08" db="EMBL/GenBank/DDBJ databases">
        <authorList>
            <consortium name="PulseNet: The National Subtyping Network for Foodborne Disease Surveillance"/>
            <person name="Tarr C.L."/>
            <person name="Trees E."/>
            <person name="Katz L.S."/>
            <person name="Carleton-Romer H.A."/>
            <person name="Stroika S."/>
            <person name="Kucerova Z."/>
            <person name="Roache K.F."/>
            <person name="Sabol A.L."/>
            <person name="Besser J."/>
            <person name="Gerner-Smidt P."/>
        </authorList>
    </citation>
    <scope>NUCLEOTIDE SEQUENCE</scope>
    <source>
        <strain evidence="1">PNUSAS050389</strain>
    </source>
</reference>